<dbReference type="EMBL" id="BAAARJ010000021">
    <property type="protein sequence ID" value="GAA2633053.1"/>
    <property type="molecule type" value="Genomic_DNA"/>
</dbReference>
<comment type="caution">
    <text evidence="2">The sequence shown here is derived from an EMBL/GenBank/DDBJ whole genome shotgun (WGS) entry which is preliminary data.</text>
</comment>
<sequence length="68" mass="7471">MDHKLFRHPGLGPLAPDQHVLALPGSESHRIWTFHPADDMTADALPHLAPPLPRSDRPAPAPLMEPTK</sequence>
<keyword evidence="3" id="KW-1185">Reference proteome</keyword>
<dbReference type="Proteomes" id="UP001501447">
    <property type="component" value="Unassembled WGS sequence"/>
</dbReference>
<evidence type="ECO:0000313" key="3">
    <source>
        <dbReference type="Proteomes" id="UP001501447"/>
    </source>
</evidence>
<feature type="region of interest" description="Disordered" evidence="1">
    <location>
        <begin position="43"/>
        <end position="68"/>
    </location>
</feature>
<dbReference type="Gene3D" id="3.30.450.180">
    <property type="match status" value="1"/>
</dbReference>
<feature type="compositionally biased region" description="Pro residues" evidence="1">
    <location>
        <begin position="48"/>
        <end position="68"/>
    </location>
</feature>
<protein>
    <submittedName>
        <fullName evidence="2">Uncharacterized protein</fullName>
    </submittedName>
</protein>
<reference evidence="3" key="1">
    <citation type="journal article" date="2019" name="Int. J. Syst. Evol. Microbiol.">
        <title>The Global Catalogue of Microorganisms (GCM) 10K type strain sequencing project: providing services to taxonomists for standard genome sequencing and annotation.</title>
        <authorList>
            <consortium name="The Broad Institute Genomics Platform"/>
            <consortium name="The Broad Institute Genome Sequencing Center for Infectious Disease"/>
            <person name="Wu L."/>
            <person name="Ma J."/>
        </authorList>
    </citation>
    <scope>NUCLEOTIDE SEQUENCE [LARGE SCALE GENOMIC DNA]</scope>
    <source>
        <strain evidence="3">JCM 16373</strain>
    </source>
</reference>
<proteinExistence type="predicted"/>
<name>A0ABP6D7K1_9ACTN</name>
<gene>
    <name evidence="2" type="ORF">GCM10009863_56480</name>
</gene>
<evidence type="ECO:0000313" key="2">
    <source>
        <dbReference type="EMBL" id="GAA2633053.1"/>
    </source>
</evidence>
<evidence type="ECO:0000256" key="1">
    <source>
        <dbReference type="SAM" id="MobiDB-lite"/>
    </source>
</evidence>
<organism evidence="2 3">
    <name type="scientific">Streptomyces axinellae</name>
    <dbReference type="NCBI Taxonomy" id="552788"/>
    <lineage>
        <taxon>Bacteria</taxon>
        <taxon>Bacillati</taxon>
        <taxon>Actinomycetota</taxon>
        <taxon>Actinomycetes</taxon>
        <taxon>Kitasatosporales</taxon>
        <taxon>Streptomycetaceae</taxon>
        <taxon>Streptomyces</taxon>
    </lineage>
</organism>
<accession>A0ABP6D7K1</accession>